<accession>A0AAV5ACM2</accession>
<proteinExistence type="predicted"/>
<protein>
    <recommendedName>
        <fullName evidence="3">F-box domain-containing protein</fullName>
    </recommendedName>
</protein>
<evidence type="ECO:0000313" key="2">
    <source>
        <dbReference type="Proteomes" id="UP001050691"/>
    </source>
</evidence>
<dbReference type="Proteomes" id="UP001050691">
    <property type="component" value="Unassembled WGS sequence"/>
</dbReference>
<reference evidence="1" key="1">
    <citation type="submission" date="2021-10" db="EMBL/GenBank/DDBJ databases">
        <title>De novo Genome Assembly of Clathrus columnatus (Basidiomycota, Fungi) Using Illumina and Nanopore Sequence Data.</title>
        <authorList>
            <person name="Ogiso-Tanaka E."/>
            <person name="Itagaki H."/>
            <person name="Hosoya T."/>
            <person name="Hosaka K."/>
        </authorList>
    </citation>
    <scope>NUCLEOTIDE SEQUENCE</scope>
    <source>
        <strain evidence="1">MO-923</strain>
    </source>
</reference>
<name>A0AAV5ACM2_9AGAM</name>
<gene>
    <name evidence="1" type="ORF">Clacol_005670</name>
</gene>
<dbReference type="Gene3D" id="3.80.10.10">
    <property type="entry name" value="Ribonuclease Inhibitor"/>
    <property type="match status" value="1"/>
</dbReference>
<sequence>MSVTYTTTPIHGRIFLRPRPHALNSGLLTLVPLGLPNPRKLPPPILPVEVLSRIFKIVFQVPFALIDVQERKARLQLLSLSKSFKNIIYPIFFSYPPLPSFDSFSTFASILKISDKSWDSLRRIPYSTPGRWVQIVDLSHVTCYTPTERLIIDSLLIDLFPLLPFLTELAVSNTIRLSQRNILALARKEGIECLKVLKGLEWTPAYPSYLLPEDPLLSLLQAAKNLEGLDITGPGLQEDDMEIMNIPIHQLNTPPPTPPPSLSLPFLRSLKLLSLPNGPIPDAFIRASMPQLYSLTITPYDDIPSSSTSRILAVHGEKLKHLRFYSPKSWPPLRYKTPSNILFMAPSLETLTLTYPLPSLSLLHAPHPVRLIRLPRPSGRYLSQLEAWLHMGLLPNLKIIQMQEVRWIRPGLSHRAAEAGVQGELKEWKLRLSRLGVHILDMNGMEEPL</sequence>
<evidence type="ECO:0008006" key="3">
    <source>
        <dbReference type="Google" id="ProtNLM"/>
    </source>
</evidence>
<organism evidence="1 2">
    <name type="scientific">Clathrus columnatus</name>
    <dbReference type="NCBI Taxonomy" id="1419009"/>
    <lineage>
        <taxon>Eukaryota</taxon>
        <taxon>Fungi</taxon>
        <taxon>Dikarya</taxon>
        <taxon>Basidiomycota</taxon>
        <taxon>Agaricomycotina</taxon>
        <taxon>Agaricomycetes</taxon>
        <taxon>Phallomycetidae</taxon>
        <taxon>Phallales</taxon>
        <taxon>Clathraceae</taxon>
        <taxon>Clathrus</taxon>
    </lineage>
</organism>
<dbReference type="InterPro" id="IPR032675">
    <property type="entry name" value="LRR_dom_sf"/>
</dbReference>
<dbReference type="EMBL" id="BPWL01000006">
    <property type="protein sequence ID" value="GJJ11437.1"/>
    <property type="molecule type" value="Genomic_DNA"/>
</dbReference>
<keyword evidence="2" id="KW-1185">Reference proteome</keyword>
<evidence type="ECO:0000313" key="1">
    <source>
        <dbReference type="EMBL" id="GJJ11437.1"/>
    </source>
</evidence>
<dbReference type="AlphaFoldDB" id="A0AAV5ACM2"/>
<comment type="caution">
    <text evidence="1">The sequence shown here is derived from an EMBL/GenBank/DDBJ whole genome shotgun (WGS) entry which is preliminary data.</text>
</comment>